<organism evidence="1 2">
    <name type="scientific">Rhizobium fredii</name>
    <name type="common">Sinorhizobium fredii</name>
    <dbReference type="NCBI Taxonomy" id="380"/>
    <lineage>
        <taxon>Bacteria</taxon>
        <taxon>Pseudomonadati</taxon>
        <taxon>Pseudomonadota</taxon>
        <taxon>Alphaproteobacteria</taxon>
        <taxon>Hyphomicrobiales</taxon>
        <taxon>Rhizobiaceae</taxon>
        <taxon>Sinorhizobium/Ensifer group</taxon>
        <taxon>Sinorhizobium</taxon>
    </lineage>
</organism>
<evidence type="ECO:0000313" key="1">
    <source>
        <dbReference type="EMBL" id="PDT50569.1"/>
    </source>
</evidence>
<dbReference type="EMBL" id="NWTC01000001">
    <property type="protein sequence ID" value="PDT50569.1"/>
    <property type="molecule type" value="Genomic_DNA"/>
</dbReference>
<evidence type="ECO:0000313" key="2">
    <source>
        <dbReference type="Proteomes" id="UP000220353"/>
    </source>
</evidence>
<gene>
    <name evidence="1" type="ORF">CO661_02015</name>
</gene>
<proteinExistence type="predicted"/>
<dbReference type="InterPro" id="IPR022037">
    <property type="entry name" value="DUF3606"/>
</dbReference>
<sequence>MADNKKSVGRDRGRLAVEQPYELSYFKRKHTLTDEQARKIIKEAGNSREKANELAEKLKKA</sequence>
<accession>A0A2A6M847</accession>
<dbReference type="AlphaFoldDB" id="A0A2A6M847"/>
<reference evidence="1 2" key="1">
    <citation type="submission" date="2017-09" db="EMBL/GenBank/DDBJ databases">
        <title>Comparative genomics of rhizobia isolated from Phaseolus vulgaris in China.</title>
        <authorList>
            <person name="Tong W."/>
        </authorList>
    </citation>
    <scope>NUCLEOTIDE SEQUENCE [LARGE SCALE GENOMIC DNA]</scope>
    <source>
        <strain evidence="1 2">PCH1</strain>
    </source>
</reference>
<name>A0A2A6M847_RHIFR</name>
<comment type="caution">
    <text evidence="1">The sequence shown here is derived from an EMBL/GenBank/DDBJ whole genome shotgun (WGS) entry which is preliminary data.</text>
</comment>
<dbReference type="Proteomes" id="UP000220353">
    <property type="component" value="Unassembled WGS sequence"/>
</dbReference>
<dbReference type="RefSeq" id="WP_042778295.1">
    <property type="nucleotide sequence ID" value="NZ_NWTC01000001.1"/>
</dbReference>
<dbReference type="Pfam" id="PF12244">
    <property type="entry name" value="DUF3606"/>
    <property type="match status" value="1"/>
</dbReference>
<protein>
    <submittedName>
        <fullName evidence="1">DUF3606 domain-containing protein</fullName>
    </submittedName>
</protein>